<feature type="domain" description="Peptidase S8/S53" evidence="14">
    <location>
        <begin position="157"/>
        <end position="544"/>
    </location>
</feature>
<dbReference type="Proteomes" id="UP000664132">
    <property type="component" value="Unassembled WGS sequence"/>
</dbReference>
<keyword evidence="7 10" id="KW-0378">Hydrolase</keyword>
<dbReference type="PROSITE" id="PS51892">
    <property type="entry name" value="SUBTILASE"/>
    <property type="match status" value="1"/>
</dbReference>
<evidence type="ECO:0000256" key="7">
    <source>
        <dbReference type="ARBA" id="ARBA00022801"/>
    </source>
</evidence>
<evidence type="ECO:0008006" key="18">
    <source>
        <dbReference type="Google" id="ProtNLM"/>
    </source>
</evidence>
<dbReference type="EMBL" id="JAFJYH010000249">
    <property type="protein sequence ID" value="KAG4414767.1"/>
    <property type="molecule type" value="Genomic_DNA"/>
</dbReference>
<dbReference type="InterPro" id="IPR022398">
    <property type="entry name" value="Peptidase_S8_His-AS"/>
</dbReference>
<dbReference type="GO" id="GO:0006508">
    <property type="term" value="P:proteolysis"/>
    <property type="evidence" value="ECO:0007669"/>
    <property type="project" value="UniProtKB-KW"/>
</dbReference>
<feature type="active site" description="Charge relay system" evidence="9 10">
    <location>
        <position position="166"/>
    </location>
</feature>
<dbReference type="SUPFAM" id="SSF49401">
    <property type="entry name" value="Bacterial adhesins"/>
    <property type="match status" value="1"/>
</dbReference>
<evidence type="ECO:0000256" key="12">
    <source>
        <dbReference type="SAM" id="MobiDB-lite"/>
    </source>
</evidence>
<dbReference type="InterPro" id="IPR023827">
    <property type="entry name" value="Peptidase_S8_Asp-AS"/>
</dbReference>
<dbReference type="PANTHER" id="PTHR43806:SF66">
    <property type="entry name" value="SERIN ENDOPEPTIDASE"/>
    <property type="match status" value="1"/>
</dbReference>
<dbReference type="GO" id="GO:0016020">
    <property type="term" value="C:membrane"/>
    <property type="evidence" value="ECO:0007669"/>
    <property type="project" value="InterPro"/>
</dbReference>
<feature type="active site" description="Charge relay system" evidence="9 10">
    <location>
        <position position="507"/>
    </location>
</feature>
<evidence type="ECO:0000256" key="9">
    <source>
        <dbReference type="PIRSR" id="PIRSR615500-1"/>
    </source>
</evidence>
<dbReference type="GO" id="GO:0004252">
    <property type="term" value="F:serine-type endopeptidase activity"/>
    <property type="evidence" value="ECO:0007669"/>
    <property type="project" value="UniProtKB-UniRule"/>
</dbReference>
<evidence type="ECO:0000256" key="2">
    <source>
        <dbReference type="ARBA" id="ARBA00011073"/>
    </source>
</evidence>
<comment type="subcellular location">
    <subcellularLocation>
        <location evidence="1">Secreted</location>
        <location evidence="1">Cell wall</location>
    </subcellularLocation>
</comment>
<evidence type="ECO:0000256" key="3">
    <source>
        <dbReference type="ARBA" id="ARBA00022512"/>
    </source>
</evidence>
<dbReference type="InterPro" id="IPR000209">
    <property type="entry name" value="Peptidase_S8/S53_dom"/>
</dbReference>
<dbReference type="Pfam" id="PF00082">
    <property type="entry name" value="Peptidase_S8"/>
    <property type="match status" value="1"/>
</dbReference>
<evidence type="ECO:0000256" key="4">
    <source>
        <dbReference type="ARBA" id="ARBA00022525"/>
    </source>
</evidence>
<feature type="region of interest" description="Disordered" evidence="12">
    <location>
        <begin position="863"/>
        <end position="895"/>
    </location>
</feature>
<feature type="compositionally biased region" description="Low complexity" evidence="12">
    <location>
        <begin position="868"/>
        <end position="895"/>
    </location>
</feature>
<evidence type="ECO:0000259" key="15">
    <source>
        <dbReference type="Pfam" id="PF06280"/>
    </source>
</evidence>
<feature type="active site" description="Charge relay system" evidence="9 10">
    <location>
        <position position="199"/>
    </location>
</feature>
<dbReference type="Gene3D" id="3.40.50.200">
    <property type="entry name" value="Peptidase S8/S53 domain"/>
    <property type="match status" value="2"/>
</dbReference>
<evidence type="ECO:0000313" key="17">
    <source>
        <dbReference type="Proteomes" id="UP000664132"/>
    </source>
</evidence>
<evidence type="ECO:0000256" key="10">
    <source>
        <dbReference type="PROSITE-ProRule" id="PRU01240"/>
    </source>
</evidence>
<comment type="similarity">
    <text evidence="2 10 11">Belongs to the peptidase S8 family.</text>
</comment>
<reference evidence="16" key="1">
    <citation type="submission" date="2021-02" db="EMBL/GenBank/DDBJ databases">
        <title>Genome sequence Cadophora malorum strain M34.</title>
        <authorList>
            <person name="Stefanovic E."/>
            <person name="Vu D."/>
            <person name="Scully C."/>
            <person name="Dijksterhuis J."/>
            <person name="Roader J."/>
            <person name="Houbraken J."/>
        </authorList>
    </citation>
    <scope>NUCLEOTIDE SEQUENCE</scope>
    <source>
        <strain evidence="16">M34</strain>
    </source>
</reference>
<keyword evidence="8 10" id="KW-0720">Serine protease</keyword>
<dbReference type="InterPro" id="IPR010435">
    <property type="entry name" value="C5a/SBT2-like_Fn3"/>
</dbReference>
<evidence type="ECO:0000256" key="8">
    <source>
        <dbReference type="ARBA" id="ARBA00022825"/>
    </source>
</evidence>
<dbReference type="Pfam" id="PF06280">
    <property type="entry name" value="fn3_5"/>
    <property type="match status" value="1"/>
</dbReference>
<dbReference type="OrthoDB" id="10256524at2759"/>
<organism evidence="16 17">
    <name type="scientific">Cadophora malorum</name>
    <dbReference type="NCBI Taxonomy" id="108018"/>
    <lineage>
        <taxon>Eukaryota</taxon>
        <taxon>Fungi</taxon>
        <taxon>Dikarya</taxon>
        <taxon>Ascomycota</taxon>
        <taxon>Pezizomycotina</taxon>
        <taxon>Leotiomycetes</taxon>
        <taxon>Helotiales</taxon>
        <taxon>Ploettnerulaceae</taxon>
        <taxon>Cadophora</taxon>
    </lineage>
</organism>
<protein>
    <recommendedName>
        <fullName evidence="18">Subtilisin-like protein</fullName>
    </recommendedName>
</protein>
<comment type="caution">
    <text evidence="16">The sequence shown here is derived from an EMBL/GenBank/DDBJ whole genome shotgun (WGS) entry which is preliminary data.</text>
</comment>
<evidence type="ECO:0000256" key="11">
    <source>
        <dbReference type="RuleBase" id="RU003355"/>
    </source>
</evidence>
<keyword evidence="6 13" id="KW-0732">Signal</keyword>
<keyword evidence="5 10" id="KW-0645">Protease</keyword>
<dbReference type="InterPro" id="IPR008966">
    <property type="entry name" value="Adhesion_dom_sf"/>
</dbReference>
<sequence>MKPHALSTVGVLTLFLCRAYAWTKESVAGAPDISNPKVVPGRYILEVSPTALSARDVNSSDPSTPAIITQIQDLGYAVEIKEDFSATSVRFSGVSIDIQNDNSSTLSDLRTIPEVTNVWPVEPITLDVDFDTGVSSRKWNPHISTRVDELHQKGLNGAGQRVCVVDTGVDREHIAFNGRIAGGKNIITGDENLEDCVGHGTFVSSIIVGQNKDFVGVAPGAEVFMYKVFECSSSTTNDLVMKGMLTADADDCDIISVSIGSDTGYHNSLMSMVADRIGQDRTIVIAAGNSGETGVFYASSPASSRQAIAVGSTNSKQVLGWPATLQSSSGDVLDLVYVTVDGSKLNDSVNTQVTVGASDSCNYGASGNNDEALLLPRGICYGQGYNTLSTSGFGYVIMWDTYDQGFYYPTEEFSPSEDIHLWAVTNSSVGTWAIDQISRGYALNLTITEDADTAAFQSDRPNSGEMSYFSSWGPTFENDFSPSISAPGGAVYGCFPGNEFAISSGTSFSTPYIAGVAALFYAHVKKDHVEFSQRLHTTATSLVTSPNGKNAVGIASLAQQGAGMVDAVKLLGYSTVVTSDSKISLNDTDNRISTHRVTLVNNGAIEVTYNISHQSAVTIEARDQWWYPNTYYPPVIAGASGSILAPDSITIGPGATGDIDVTFAPPDNVLNSTFGPLWSGKVLFGGDNGELVSVPYMGVEVSTYNWTPLESAPLAFRYDNVDGYLYPVDWQNRPYFPAQLDSPEIYYAIRYGSYEFSLDLVGEDWMMDQFSYPLQSGSGSKDWSGPLRTQPDVYGGFSNFPMQFIGRFNAVGFTRFQSFCNGTDIPSGKYRLLSRALKMFGDASNPSDWQLFLSDMFRVQLGDTPVPEETSTSESTATLSSTRSPSLTSSTFQTSTTTTSSSLISVTGPSTSRFPTPTMKCNEDNCLRQMLRSASVIAPFCTAYTTATLTAPADIPTYISQCKGLPARVSSACSCLAIKAQPSITTSTSASASTSTSTSTVPSAVKTITLTSGPSPTGYPAVFQDITVVSRNAYTDKFQDPNEWLAIAIQINITTRLYEGTKSTFNLPPQLVSIATGATLSSSGNRIGTTAFDQTTGIFTITWAEWPSWHSNIVGELYISARLNATYQESMTEVAKYVFEIKTSNSTFLSTLAYGPINRTEIYSRAYPDTAISNYLFDIEVPGSLGPWKSVSISTTSLDDDGIGCSRTQLQIGTELNSFGGISQLSNISSSDYTIECSLRSLKLVYSKPVATTDVLRFHVGVVQADWDRALLAVGFYVEIAYANGTRKYKDLAISYDKQARSEGSEYFSGEVDRDGPIFGGA</sequence>
<dbReference type="Gene3D" id="2.60.40.1280">
    <property type="match status" value="1"/>
</dbReference>
<dbReference type="PROSITE" id="PS00138">
    <property type="entry name" value="SUBTILASE_SER"/>
    <property type="match status" value="1"/>
</dbReference>
<evidence type="ECO:0000313" key="16">
    <source>
        <dbReference type="EMBL" id="KAG4414767.1"/>
    </source>
</evidence>
<dbReference type="PRINTS" id="PR00723">
    <property type="entry name" value="SUBTILISIN"/>
</dbReference>
<dbReference type="PANTHER" id="PTHR43806">
    <property type="entry name" value="PEPTIDASE S8"/>
    <property type="match status" value="1"/>
</dbReference>
<keyword evidence="3" id="KW-0134">Cell wall</keyword>
<dbReference type="PROSITE" id="PS00137">
    <property type="entry name" value="SUBTILASE_HIS"/>
    <property type="match status" value="1"/>
</dbReference>
<dbReference type="PROSITE" id="PS00136">
    <property type="entry name" value="SUBTILASE_ASP"/>
    <property type="match status" value="1"/>
</dbReference>
<dbReference type="InterPro" id="IPR050131">
    <property type="entry name" value="Peptidase_S8_subtilisin-like"/>
</dbReference>
<dbReference type="SUPFAM" id="SSF52743">
    <property type="entry name" value="Subtilisin-like"/>
    <property type="match status" value="1"/>
</dbReference>
<dbReference type="GO" id="GO:0007155">
    <property type="term" value="P:cell adhesion"/>
    <property type="evidence" value="ECO:0007669"/>
    <property type="project" value="InterPro"/>
</dbReference>
<name>A0A8H7T944_9HELO</name>
<dbReference type="InterPro" id="IPR036852">
    <property type="entry name" value="Peptidase_S8/S53_dom_sf"/>
</dbReference>
<dbReference type="InterPro" id="IPR023828">
    <property type="entry name" value="Peptidase_S8_Ser-AS"/>
</dbReference>
<feature type="signal peptide" evidence="13">
    <location>
        <begin position="1"/>
        <end position="21"/>
    </location>
</feature>
<gene>
    <name evidence="16" type="ORF">IFR04_012080</name>
</gene>
<dbReference type="InterPro" id="IPR011252">
    <property type="entry name" value="Fibrogen-bd_dom1"/>
</dbReference>
<keyword evidence="17" id="KW-1185">Reference proteome</keyword>
<accession>A0A8H7T944</accession>
<evidence type="ECO:0000256" key="1">
    <source>
        <dbReference type="ARBA" id="ARBA00004191"/>
    </source>
</evidence>
<feature type="chain" id="PRO_5034618304" description="Subtilisin-like protein" evidence="13">
    <location>
        <begin position="22"/>
        <end position="1322"/>
    </location>
</feature>
<dbReference type="InterPro" id="IPR015500">
    <property type="entry name" value="Peptidase_S8_subtilisin-rel"/>
</dbReference>
<evidence type="ECO:0000259" key="14">
    <source>
        <dbReference type="Pfam" id="PF00082"/>
    </source>
</evidence>
<keyword evidence="4" id="KW-0964">Secreted</keyword>
<evidence type="ECO:0000256" key="6">
    <source>
        <dbReference type="ARBA" id="ARBA00022729"/>
    </source>
</evidence>
<evidence type="ECO:0000256" key="5">
    <source>
        <dbReference type="ARBA" id="ARBA00022670"/>
    </source>
</evidence>
<evidence type="ECO:0000256" key="13">
    <source>
        <dbReference type="SAM" id="SignalP"/>
    </source>
</evidence>
<proteinExistence type="inferred from homology"/>
<feature type="domain" description="C5a peptidase/Subtilisin-like protease SBT2-like Fn3-like" evidence="15">
    <location>
        <begin position="583"/>
        <end position="697"/>
    </location>
</feature>